<organism evidence="1">
    <name type="scientific">marine metagenome</name>
    <dbReference type="NCBI Taxonomy" id="408172"/>
    <lineage>
        <taxon>unclassified sequences</taxon>
        <taxon>metagenomes</taxon>
        <taxon>ecological metagenomes</taxon>
    </lineage>
</organism>
<reference evidence="1" key="1">
    <citation type="submission" date="2018-05" db="EMBL/GenBank/DDBJ databases">
        <authorList>
            <person name="Lanie J.A."/>
            <person name="Ng W.-L."/>
            <person name="Kazmierczak K.M."/>
            <person name="Andrzejewski T.M."/>
            <person name="Davidsen T.M."/>
            <person name="Wayne K.J."/>
            <person name="Tettelin H."/>
            <person name="Glass J.I."/>
            <person name="Rusch D."/>
            <person name="Podicherti R."/>
            <person name="Tsui H.-C.T."/>
            <person name="Winkler M.E."/>
        </authorList>
    </citation>
    <scope>NUCLEOTIDE SEQUENCE</scope>
</reference>
<feature type="non-terminal residue" evidence="1">
    <location>
        <position position="1"/>
    </location>
</feature>
<gene>
    <name evidence="1" type="ORF">METZ01_LOCUS104713</name>
</gene>
<dbReference type="EMBL" id="UINC01011804">
    <property type="protein sequence ID" value="SVA51859.1"/>
    <property type="molecule type" value="Genomic_DNA"/>
</dbReference>
<protein>
    <submittedName>
        <fullName evidence="1">Uncharacterized protein</fullName>
    </submittedName>
</protein>
<accession>A0A381WH96</accession>
<name>A0A381WH96_9ZZZZ</name>
<evidence type="ECO:0000313" key="1">
    <source>
        <dbReference type="EMBL" id="SVA51859.1"/>
    </source>
</evidence>
<sequence>SSPKDRCTIFGLRLQLEKKSGLGNSFNRFKQDPTSQKDIC</sequence>
<proteinExistence type="predicted"/>
<dbReference type="AlphaFoldDB" id="A0A381WH96"/>